<feature type="domain" description="MutL C-terminal dimerisation" evidence="7">
    <location>
        <begin position="444"/>
        <end position="586"/>
    </location>
</feature>
<protein>
    <recommendedName>
        <fullName evidence="2 5">DNA mismatch repair protein MutL</fullName>
    </recommendedName>
</protein>
<evidence type="ECO:0000256" key="4">
    <source>
        <dbReference type="ARBA" id="ARBA00023204"/>
    </source>
</evidence>
<dbReference type="InterPro" id="IPR014762">
    <property type="entry name" value="DNA_mismatch_repair_CS"/>
</dbReference>
<dbReference type="InterPro" id="IPR014721">
    <property type="entry name" value="Ribsml_uS5_D2-typ_fold_subgr"/>
</dbReference>
<feature type="compositionally biased region" description="Low complexity" evidence="6">
    <location>
        <begin position="407"/>
        <end position="420"/>
    </location>
</feature>
<comment type="similarity">
    <text evidence="1 5">Belongs to the DNA mismatch repair MutL/HexB family.</text>
</comment>
<feature type="domain" description="DNA mismatch repair protein S5" evidence="8">
    <location>
        <begin position="209"/>
        <end position="327"/>
    </location>
</feature>
<dbReference type="InterPro" id="IPR036890">
    <property type="entry name" value="HATPase_C_sf"/>
</dbReference>
<dbReference type="FunFam" id="3.30.565.10:FF:000003">
    <property type="entry name" value="DNA mismatch repair endonuclease MutL"/>
    <property type="match status" value="1"/>
</dbReference>
<dbReference type="EMBL" id="JQZW01000008">
    <property type="protein sequence ID" value="KGN97894.1"/>
    <property type="molecule type" value="Genomic_DNA"/>
</dbReference>
<evidence type="ECO:0000259" key="7">
    <source>
        <dbReference type="SMART" id="SM00853"/>
    </source>
</evidence>
<dbReference type="GO" id="GO:0005524">
    <property type="term" value="F:ATP binding"/>
    <property type="evidence" value="ECO:0007669"/>
    <property type="project" value="InterPro"/>
</dbReference>
<dbReference type="OrthoDB" id="9763467at2"/>
<dbReference type="InterPro" id="IPR042120">
    <property type="entry name" value="MutL_C_dimsub"/>
</dbReference>
<dbReference type="SUPFAM" id="SSF55874">
    <property type="entry name" value="ATPase domain of HSP90 chaperone/DNA topoisomerase II/histidine kinase"/>
    <property type="match status" value="1"/>
</dbReference>
<keyword evidence="3 5" id="KW-0227">DNA damage</keyword>
<organism evidence="9 10">
    <name type="scientific">Porphyromonas gingivicanis</name>
    <dbReference type="NCBI Taxonomy" id="266762"/>
    <lineage>
        <taxon>Bacteria</taxon>
        <taxon>Pseudomonadati</taxon>
        <taxon>Bacteroidota</taxon>
        <taxon>Bacteroidia</taxon>
        <taxon>Bacteroidales</taxon>
        <taxon>Porphyromonadaceae</taxon>
        <taxon>Porphyromonas</taxon>
    </lineage>
</organism>
<dbReference type="GO" id="GO:0032300">
    <property type="term" value="C:mismatch repair complex"/>
    <property type="evidence" value="ECO:0007669"/>
    <property type="project" value="InterPro"/>
</dbReference>
<dbReference type="CDD" id="cd16926">
    <property type="entry name" value="HATPase_MutL-MLH-PMS-like"/>
    <property type="match status" value="1"/>
</dbReference>
<dbReference type="HAMAP" id="MF_00149">
    <property type="entry name" value="DNA_mis_repair"/>
    <property type="match status" value="1"/>
</dbReference>
<evidence type="ECO:0000256" key="6">
    <source>
        <dbReference type="SAM" id="MobiDB-lite"/>
    </source>
</evidence>
<dbReference type="InterPro" id="IPR020568">
    <property type="entry name" value="Ribosomal_Su5_D2-typ_SF"/>
</dbReference>
<evidence type="ECO:0000256" key="2">
    <source>
        <dbReference type="ARBA" id="ARBA00021975"/>
    </source>
</evidence>
<dbReference type="InterPro" id="IPR014790">
    <property type="entry name" value="MutL_C"/>
</dbReference>
<dbReference type="CDD" id="cd00782">
    <property type="entry name" value="MutL_Trans"/>
    <property type="match status" value="1"/>
</dbReference>
<dbReference type="Pfam" id="PF01119">
    <property type="entry name" value="DNA_mis_repair"/>
    <property type="match status" value="1"/>
</dbReference>
<dbReference type="GO" id="GO:0016887">
    <property type="term" value="F:ATP hydrolysis activity"/>
    <property type="evidence" value="ECO:0007669"/>
    <property type="project" value="InterPro"/>
</dbReference>
<dbReference type="eggNOG" id="COG0323">
    <property type="taxonomic scope" value="Bacteria"/>
</dbReference>
<dbReference type="InterPro" id="IPR013507">
    <property type="entry name" value="DNA_mismatch_S5_2-like"/>
</dbReference>
<evidence type="ECO:0000256" key="1">
    <source>
        <dbReference type="ARBA" id="ARBA00006082"/>
    </source>
</evidence>
<dbReference type="GO" id="GO:0030983">
    <property type="term" value="F:mismatched DNA binding"/>
    <property type="evidence" value="ECO:0007669"/>
    <property type="project" value="InterPro"/>
</dbReference>
<evidence type="ECO:0000313" key="9">
    <source>
        <dbReference type="EMBL" id="KGN97894.1"/>
    </source>
</evidence>
<dbReference type="SUPFAM" id="SSF54211">
    <property type="entry name" value="Ribosomal protein S5 domain 2-like"/>
    <property type="match status" value="1"/>
</dbReference>
<keyword evidence="4 5" id="KW-0234">DNA repair</keyword>
<sequence length="627" mass="70351">MSEIIRVLPESIANQIAAGEVIQRPASVLKELVENAIDAGATQIRVEVEEAGRALLRVSDNGCGMSPMDARMAFERHATSKIASVEDLFSLHSMGFRGEALASIASVAQVELLTRRDSDEMGTLLCINGSEVVSSKPTVAPVGSTFTVRNLFFNVPARRRFLKTNATELRHLQEQFERIALIYPSISFSFLSDGVPILDLPKTTQLRRLADALGKHLEKTLIPITFKNELATIDGFVCHPSGAKKRNPEQYFFVNGRFMKHPYFHKAVSSVYDQLLPPNTYPNYFINFTIDPSRIDVNIHPTKTEIKFLDEQAIFKILAIVIRQTLNLKMETPMIDFNPQNIVDIPIYEGHSEEILPAPDTTIDPSYDPFLESSNLPQETSASYKPKGNSSRISWQDMFRSFESNRSTSGTPPLSSPLFSQDQQTALESNSESLKPNYASKKQNCFLYGERYIVTSLLRGVVFIDAHRAKLRIVYEDILRQLKNKNQSLQTSQLLTPEVCSFPIREEAQIEKIIPQLDSLGFEISPLGKGEYSINTAPLSVENHARDIIEQAISAMLGKQDFSTDELIDVMASAMAQEKRGAFKPLRSTEEAEEIIAQLFSCIENTYTPTGQKIIHLFSEEEIKKLF</sequence>
<dbReference type="Gene3D" id="3.30.565.10">
    <property type="entry name" value="Histidine kinase-like ATPase, C-terminal domain"/>
    <property type="match status" value="1"/>
</dbReference>
<feature type="region of interest" description="Disordered" evidence="6">
    <location>
        <begin position="403"/>
        <end position="434"/>
    </location>
</feature>
<comment type="function">
    <text evidence="5">This protein is involved in the repair of mismatches in DNA. It is required for dam-dependent methyl-directed DNA mismatch repair. May act as a 'molecular matchmaker', a protein that promotes the formation of a stable complex between two or more DNA-binding proteins in an ATP-dependent manner without itself being part of a final effector complex.</text>
</comment>
<dbReference type="SMART" id="SM00853">
    <property type="entry name" value="MutL_C"/>
    <property type="match status" value="1"/>
</dbReference>
<dbReference type="PANTHER" id="PTHR10073:SF12">
    <property type="entry name" value="DNA MISMATCH REPAIR PROTEIN MLH1"/>
    <property type="match status" value="1"/>
</dbReference>
<dbReference type="PROSITE" id="PS00058">
    <property type="entry name" value="DNA_MISMATCH_REPAIR_1"/>
    <property type="match status" value="1"/>
</dbReference>
<comment type="caution">
    <text evidence="9">The sequence shown here is derived from an EMBL/GenBank/DDBJ whole genome shotgun (WGS) entry which is preliminary data.</text>
</comment>
<gene>
    <name evidence="5" type="primary">mutL</name>
    <name evidence="9" type="ORF">HQ36_02875</name>
</gene>
<dbReference type="STRING" id="266762.HQ36_02875"/>
<dbReference type="Gene3D" id="3.30.1540.20">
    <property type="entry name" value="MutL, C-terminal domain, dimerisation subdomain"/>
    <property type="match status" value="1"/>
</dbReference>
<dbReference type="Pfam" id="PF13589">
    <property type="entry name" value="HATPase_c_3"/>
    <property type="match status" value="1"/>
</dbReference>
<dbReference type="InterPro" id="IPR002099">
    <property type="entry name" value="MutL/Mlh/PMS"/>
</dbReference>
<dbReference type="SMART" id="SM01340">
    <property type="entry name" value="DNA_mis_repair"/>
    <property type="match status" value="1"/>
</dbReference>
<name>A0A0A2GBT8_9PORP</name>
<dbReference type="GO" id="GO:0006298">
    <property type="term" value="P:mismatch repair"/>
    <property type="evidence" value="ECO:0007669"/>
    <property type="project" value="UniProtKB-UniRule"/>
</dbReference>
<reference evidence="9 10" key="1">
    <citation type="submission" date="2014-08" db="EMBL/GenBank/DDBJ databases">
        <title>Porphyromonas gingivicanis strain:COT-022_OH1391 Genome sequencing.</title>
        <authorList>
            <person name="Wallis C."/>
            <person name="Deusch O."/>
            <person name="O'Flynn C."/>
            <person name="Davis I."/>
            <person name="Jospin G."/>
            <person name="Darling A.E."/>
            <person name="Coil D.A."/>
            <person name="Alexiev A."/>
            <person name="Horsfall A."/>
            <person name="Kirkwood N."/>
            <person name="Harris S."/>
            <person name="Eisen J.A."/>
        </authorList>
    </citation>
    <scope>NUCLEOTIDE SEQUENCE [LARGE SCALE GENOMIC DNA]</scope>
    <source>
        <strain evidence="10">COT-022 OH1391</strain>
    </source>
</reference>
<dbReference type="Gene3D" id="3.30.1370.100">
    <property type="entry name" value="MutL, C-terminal domain, regulatory subdomain"/>
    <property type="match status" value="1"/>
</dbReference>
<dbReference type="InterPro" id="IPR042121">
    <property type="entry name" value="MutL_C_regsub"/>
</dbReference>
<dbReference type="GO" id="GO:0140664">
    <property type="term" value="F:ATP-dependent DNA damage sensor activity"/>
    <property type="evidence" value="ECO:0007669"/>
    <property type="project" value="InterPro"/>
</dbReference>
<proteinExistence type="inferred from homology"/>
<feature type="compositionally biased region" description="Polar residues" evidence="6">
    <location>
        <begin position="421"/>
        <end position="434"/>
    </location>
</feature>
<dbReference type="RefSeq" id="WP_036883360.1">
    <property type="nucleotide sequence ID" value="NZ_JQZW01000008.1"/>
</dbReference>
<dbReference type="InterPro" id="IPR020667">
    <property type="entry name" value="DNA_mismatch_repair_MutL"/>
</dbReference>
<feature type="region of interest" description="Disordered" evidence="6">
    <location>
        <begin position="367"/>
        <end position="391"/>
    </location>
</feature>
<dbReference type="Pfam" id="PF08676">
    <property type="entry name" value="MutL_C"/>
    <property type="match status" value="1"/>
</dbReference>
<dbReference type="AlphaFoldDB" id="A0A0A2GBT8"/>
<dbReference type="InterPro" id="IPR037198">
    <property type="entry name" value="MutL_C_sf"/>
</dbReference>
<dbReference type="SUPFAM" id="SSF118116">
    <property type="entry name" value="DNA mismatch repair protein MutL"/>
    <property type="match status" value="1"/>
</dbReference>
<feature type="compositionally biased region" description="Polar residues" evidence="6">
    <location>
        <begin position="372"/>
        <end position="391"/>
    </location>
</feature>
<keyword evidence="10" id="KW-1185">Reference proteome</keyword>
<evidence type="ECO:0000259" key="8">
    <source>
        <dbReference type="SMART" id="SM01340"/>
    </source>
</evidence>
<dbReference type="PANTHER" id="PTHR10073">
    <property type="entry name" value="DNA MISMATCH REPAIR PROTEIN MLH, PMS, MUTL"/>
    <property type="match status" value="1"/>
</dbReference>
<evidence type="ECO:0000256" key="5">
    <source>
        <dbReference type="HAMAP-Rule" id="MF_00149"/>
    </source>
</evidence>
<dbReference type="Gene3D" id="3.30.230.10">
    <property type="match status" value="1"/>
</dbReference>
<dbReference type="NCBIfam" id="TIGR00585">
    <property type="entry name" value="mutl"/>
    <property type="match status" value="1"/>
</dbReference>
<dbReference type="Proteomes" id="UP000030134">
    <property type="component" value="Unassembled WGS sequence"/>
</dbReference>
<accession>A0A0A2GBT8</accession>
<dbReference type="InterPro" id="IPR038973">
    <property type="entry name" value="MutL/Mlh/Pms-like"/>
</dbReference>
<evidence type="ECO:0000256" key="3">
    <source>
        <dbReference type="ARBA" id="ARBA00022763"/>
    </source>
</evidence>
<evidence type="ECO:0000313" key="10">
    <source>
        <dbReference type="Proteomes" id="UP000030134"/>
    </source>
</evidence>